<organism evidence="2 3">
    <name type="scientific">Paenibacillus sambharensis</name>
    <dbReference type="NCBI Taxonomy" id="1803190"/>
    <lineage>
        <taxon>Bacteria</taxon>
        <taxon>Bacillati</taxon>
        <taxon>Bacillota</taxon>
        <taxon>Bacilli</taxon>
        <taxon>Bacillales</taxon>
        <taxon>Paenibacillaceae</taxon>
        <taxon>Paenibacillus</taxon>
    </lineage>
</organism>
<dbReference type="AlphaFoldDB" id="A0A2W1LN39"/>
<feature type="transmembrane region" description="Helical" evidence="1">
    <location>
        <begin position="171"/>
        <end position="191"/>
    </location>
</feature>
<evidence type="ECO:0000313" key="3">
    <source>
        <dbReference type="Proteomes" id="UP000249522"/>
    </source>
</evidence>
<comment type="caution">
    <text evidence="2">The sequence shown here is derived from an EMBL/GenBank/DDBJ whole genome shotgun (WGS) entry which is preliminary data.</text>
</comment>
<proteinExistence type="predicted"/>
<evidence type="ECO:0000256" key="1">
    <source>
        <dbReference type="SAM" id="Phobius"/>
    </source>
</evidence>
<dbReference type="EMBL" id="QKRB01000058">
    <property type="protein sequence ID" value="PZD93211.1"/>
    <property type="molecule type" value="Genomic_DNA"/>
</dbReference>
<evidence type="ECO:0000313" key="2">
    <source>
        <dbReference type="EMBL" id="PZD93211.1"/>
    </source>
</evidence>
<keyword evidence="1" id="KW-1133">Transmembrane helix</keyword>
<keyword evidence="3" id="KW-1185">Reference proteome</keyword>
<feature type="transmembrane region" description="Helical" evidence="1">
    <location>
        <begin position="134"/>
        <end position="151"/>
    </location>
</feature>
<keyword evidence="1" id="KW-0472">Membrane</keyword>
<feature type="transmembrane region" description="Helical" evidence="1">
    <location>
        <begin position="107"/>
        <end position="127"/>
    </location>
</feature>
<reference evidence="2 3" key="1">
    <citation type="submission" date="2018-06" db="EMBL/GenBank/DDBJ databases">
        <title>Paenibacillus imtechensis sp. nov.</title>
        <authorList>
            <person name="Pinnaka A.K."/>
            <person name="Singh H."/>
            <person name="Kaur M."/>
        </authorList>
    </citation>
    <scope>NUCLEOTIDE SEQUENCE [LARGE SCALE GENOMIC DNA]</scope>
    <source>
        <strain evidence="2 3">SMB1</strain>
    </source>
</reference>
<sequence>MQWRYVWTAHKPLFVIPLLLWLLAVIAGTTSQQFSKEMTALVLYPALAFPMLGLMSQIGSSEQKELWITLPAAPWKAGALRPLLLSLLYAGLYAAVLRQYFDAAEVWAGFVSAMLYMQITAALVALFKHNAFGLCLALCYLFFGMFAGGSGQGPLYLLQWYRQKLGTTPEAFVTVQAAACASAAVLTAQLIRFRESFHLLKD</sequence>
<feature type="transmembrane region" description="Helical" evidence="1">
    <location>
        <begin position="80"/>
        <end position="101"/>
    </location>
</feature>
<accession>A0A2W1LN39</accession>
<dbReference type="Proteomes" id="UP000249522">
    <property type="component" value="Unassembled WGS sequence"/>
</dbReference>
<gene>
    <name evidence="2" type="ORF">DNH61_24510</name>
</gene>
<feature type="transmembrane region" description="Helical" evidence="1">
    <location>
        <begin position="41"/>
        <end position="59"/>
    </location>
</feature>
<keyword evidence="1" id="KW-0812">Transmembrane</keyword>
<protein>
    <submittedName>
        <fullName evidence="2">Uncharacterized protein</fullName>
    </submittedName>
</protein>
<name>A0A2W1LN39_9BACL</name>